<dbReference type="STRING" id="228230.RMCC_2687"/>
<evidence type="ECO:0000256" key="3">
    <source>
        <dbReference type="ARBA" id="ARBA00020311"/>
    </source>
</evidence>
<dbReference type="RefSeq" id="WP_062656859.1">
    <property type="nucleotide sequence ID" value="NZ_BCSY01000042.1"/>
</dbReference>
<dbReference type="Proteomes" id="UP000069443">
    <property type="component" value="Unassembled WGS sequence"/>
</dbReference>
<reference evidence="8" key="1">
    <citation type="journal article" date="2016" name="Genome Announc.">
        <title>Draft Genome Sequences of Five Rapidly Growing Mycobacterium Species, M. thermoresistibile, M. fortuitum subsp. acetamidolyticum, M. canariasense, M. brisbanense, and M. novocastrense.</title>
        <authorList>
            <person name="Katahira K."/>
            <person name="Ogura Y."/>
            <person name="Gotoh Y."/>
            <person name="Hayashi T."/>
        </authorList>
    </citation>
    <scope>NUCLEOTIDE SEQUENCE [LARGE SCALE GENOMIC DNA]</scope>
    <source>
        <strain evidence="8">JCM15298</strain>
    </source>
</reference>
<dbReference type="EC" id="2.7.7.7" evidence="2"/>
<evidence type="ECO:0000259" key="6">
    <source>
        <dbReference type="SMART" id="SM00482"/>
    </source>
</evidence>
<comment type="caution">
    <text evidence="7">The sequence shown here is derived from an EMBL/GenBank/DDBJ whole genome shotgun (WGS) entry which is preliminary data.</text>
</comment>
<dbReference type="GO" id="GO:0006302">
    <property type="term" value="P:double-strand break repair"/>
    <property type="evidence" value="ECO:0007669"/>
    <property type="project" value="TreeGrafter"/>
</dbReference>
<dbReference type="GO" id="GO:0006261">
    <property type="term" value="P:DNA-templated DNA replication"/>
    <property type="evidence" value="ECO:0007669"/>
    <property type="project" value="InterPro"/>
</dbReference>
<name>A0A100WCL6_MYCCR</name>
<dbReference type="SUPFAM" id="SSF56672">
    <property type="entry name" value="DNA/RNA polymerases"/>
    <property type="match status" value="2"/>
</dbReference>
<dbReference type="EMBL" id="BCSY01000042">
    <property type="protein sequence ID" value="GAS95721.1"/>
    <property type="molecule type" value="Genomic_DNA"/>
</dbReference>
<proteinExistence type="inferred from homology"/>
<dbReference type="Gene3D" id="3.30.70.370">
    <property type="match status" value="1"/>
</dbReference>
<dbReference type="InterPro" id="IPR006141">
    <property type="entry name" value="Intein_N"/>
</dbReference>
<keyword evidence="8" id="KW-1185">Reference proteome</keyword>
<evidence type="ECO:0000256" key="1">
    <source>
        <dbReference type="ARBA" id="ARBA00007705"/>
    </source>
</evidence>
<dbReference type="GO" id="GO:0003887">
    <property type="term" value="F:DNA-directed DNA polymerase activity"/>
    <property type="evidence" value="ECO:0007669"/>
    <property type="project" value="UniProtKB-EC"/>
</dbReference>
<dbReference type="OrthoDB" id="4414061at2"/>
<gene>
    <name evidence="7" type="ORF">RMCC_2687</name>
</gene>
<dbReference type="GO" id="GO:0008408">
    <property type="term" value="F:3'-5' exonuclease activity"/>
    <property type="evidence" value="ECO:0007669"/>
    <property type="project" value="InterPro"/>
</dbReference>
<dbReference type="InterPro" id="IPR043502">
    <property type="entry name" value="DNA/RNA_pol_sf"/>
</dbReference>
<dbReference type="InterPro" id="IPR036844">
    <property type="entry name" value="Hint_dom_sf"/>
</dbReference>
<dbReference type="SUPFAM" id="SSF53098">
    <property type="entry name" value="Ribonuclease H-like"/>
    <property type="match status" value="1"/>
</dbReference>
<reference evidence="8" key="2">
    <citation type="submission" date="2016-02" db="EMBL/GenBank/DDBJ databases">
        <title>Draft genome sequence of five rapidly growing Mycobacterium species.</title>
        <authorList>
            <person name="Katahira K."/>
            <person name="Gotou Y."/>
            <person name="Iida K."/>
            <person name="Ogura Y."/>
            <person name="Hayashi T."/>
        </authorList>
    </citation>
    <scope>NUCLEOTIDE SEQUENCE [LARGE SCALE GENOMIC DNA]</scope>
    <source>
        <strain evidence="8">JCM15298</strain>
    </source>
</reference>
<evidence type="ECO:0000313" key="8">
    <source>
        <dbReference type="Proteomes" id="UP000069443"/>
    </source>
</evidence>
<dbReference type="Gene3D" id="3.30.420.10">
    <property type="entry name" value="Ribonuclease H-like superfamily/Ribonuclease H"/>
    <property type="match status" value="1"/>
</dbReference>
<evidence type="ECO:0000256" key="5">
    <source>
        <dbReference type="ARBA" id="ARBA00049244"/>
    </source>
</evidence>
<dbReference type="GO" id="GO:0016539">
    <property type="term" value="P:intein-mediated protein splicing"/>
    <property type="evidence" value="ECO:0007669"/>
    <property type="project" value="InterPro"/>
</dbReference>
<dbReference type="Pfam" id="PF01612">
    <property type="entry name" value="DNA_pol_A_exo1"/>
    <property type="match status" value="1"/>
</dbReference>
<dbReference type="InterPro" id="IPR002298">
    <property type="entry name" value="DNA_polymerase_A"/>
</dbReference>
<protein>
    <recommendedName>
        <fullName evidence="3">DNA polymerase I</fullName>
        <ecNumber evidence="2">2.7.7.7</ecNumber>
    </recommendedName>
</protein>
<keyword evidence="4" id="KW-0235">DNA replication</keyword>
<evidence type="ECO:0000313" key="7">
    <source>
        <dbReference type="EMBL" id="GAS95721.1"/>
    </source>
</evidence>
<dbReference type="InterPro" id="IPR002562">
    <property type="entry name" value="3'-5'_exonuclease_dom"/>
</dbReference>
<dbReference type="SUPFAM" id="SSF51294">
    <property type="entry name" value="Hedgehog/intein (Hint) domain"/>
    <property type="match status" value="1"/>
</dbReference>
<dbReference type="PROSITE" id="PS50817">
    <property type="entry name" value="INTEIN_N_TER"/>
    <property type="match status" value="1"/>
</dbReference>
<dbReference type="PANTHER" id="PTHR10133:SF27">
    <property type="entry name" value="DNA POLYMERASE NU"/>
    <property type="match status" value="1"/>
</dbReference>
<feature type="domain" description="DNA-directed DNA polymerase family A palm" evidence="6">
    <location>
        <begin position="689"/>
        <end position="883"/>
    </location>
</feature>
<dbReference type="Gene3D" id="1.10.150.20">
    <property type="entry name" value="5' to 3' exonuclease, C-terminal subdomain"/>
    <property type="match status" value="1"/>
</dbReference>
<dbReference type="InterPro" id="IPR001098">
    <property type="entry name" value="DNA-dir_DNA_pol_A_palm_dom"/>
</dbReference>
<comment type="similarity">
    <text evidence="1">Belongs to the DNA polymerase type-A family.</text>
</comment>
<evidence type="ECO:0000256" key="4">
    <source>
        <dbReference type="ARBA" id="ARBA00022705"/>
    </source>
</evidence>
<organism evidence="7 8">
    <name type="scientific">Mycolicibacterium canariasense</name>
    <name type="common">Mycobacterium canariasense</name>
    <dbReference type="NCBI Taxonomy" id="228230"/>
    <lineage>
        <taxon>Bacteria</taxon>
        <taxon>Bacillati</taxon>
        <taxon>Actinomycetota</taxon>
        <taxon>Actinomycetes</taxon>
        <taxon>Mycobacteriales</taxon>
        <taxon>Mycobacteriaceae</taxon>
        <taxon>Mycolicibacterium</taxon>
    </lineage>
</organism>
<evidence type="ECO:0000256" key="2">
    <source>
        <dbReference type="ARBA" id="ARBA00012417"/>
    </source>
</evidence>
<sequence length="923" mass="100609">MSVEPAVPTVNLPRVNAAQFQLFDYSVFAFLVTDDDAMARWIDHLCSAAPGTVAADIETRGLDANKFSITCVSVAFQLGADTVALLLDPLRRSHHRKLLARVFDHAARLVFHGASFDIAPLYAHRLMTREHIRKLGDTLVASRMVDTNAKAGRALEDLATVFQLLDDSRITMDKVFDARGLKKADGWWSTDIDTPTYAMGAMSDTVATLRLWGEPGVHGHGIMAHAARYLTTAQAGFGGKGRLNSADAEQLVEDIQRVNAIVLERSARGYAVDTEFPQRYREQTEATAIAAAHTLKQAGIRAGNGRDLVNVLAARGEIDATIWPRTDTGQLKSDKEALKHITDEDSVLHSELATAHRIVANSEKVRGYVDKVVANAPPTGRLHPEIKILGASATGRMCLPTDQRLLTRRGIIGADDIREGDHTLDHLGQWVKVRAVHRYTEAPIDRHTLSDGTQLSSTPEHRWLLHPPRGSLVLAPMDAAGAHHGVQLRPDTTAPAALAHHVNPAACPACDHAYRFGEVISVEGRAESLLRRAGFTPILAAVGAAAVPCVDPHPTAAWLYAAGEPEAAPLLEVLSFDLTHCYAFLCGITSHVGPDDHDVPVRVPGGAFLDAVKLAAYRLGISIGVTADQESWMVRMSTPSPATRTSTESIARDDVWCVTTTSGTFTAWGAHGPYLTGNSASKPEIQQFPSEARGVILADPGAQWISADWKSIEPVVLATASGDRGFLADMRAGKDPYEPVGVMAGIDRKMAKRKMLADMYSQGHKAAALQFGWTLERAKEVASAIRNSLPILYALIDALKKQSEYTGSVTTLSGRVVDQRFRFWENGQMMQDIAKRIAPNHFCQGSALDVMHYSILELDRRGLSDHVHLWMHDEIVADAEIQQELIEVMSTPPPFLEAVAQQYGMEAFLAVDVNPLGSRWQYV</sequence>
<dbReference type="Pfam" id="PF00476">
    <property type="entry name" value="DNA_pol_A"/>
    <property type="match status" value="1"/>
</dbReference>
<dbReference type="AlphaFoldDB" id="A0A100WCL6"/>
<dbReference type="InterPro" id="IPR012337">
    <property type="entry name" value="RNaseH-like_sf"/>
</dbReference>
<dbReference type="GO" id="GO:0003677">
    <property type="term" value="F:DNA binding"/>
    <property type="evidence" value="ECO:0007669"/>
    <property type="project" value="InterPro"/>
</dbReference>
<comment type="catalytic activity">
    <reaction evidence="5">
        <text>DNA(n) + a 2'-deoxyribonucleoside 5'-triphosphate = DNA(n+1) + diphosphate</text>
        <dbReference type="Rhea" id="RHEA:22508"/>
        <dbReference type="Rhea" id="RHEA-COMP:17339"/>
        <dbReference type="Rhea" id="RHEA-COMP:17340"/>
        <dbReference type="ChEBI" id="CHEBI:33019"/>
        <dbReference type="ChEBI" id="CHEBI:61560"/>
        <dbReference type="ChEBI" id="CHEBI:173112"/>
        <dbReference type="EC" id="2.7.7.7"/>
    </reaction>
</comment>
<accession>A0A100WCL6</accession>
<dbReference type="PANTHER" id="PTHR10133">
    <property type="entry name" value="DNA POLYMERASE I"/>
    <property type="match status" value="1"/>
</dbReference>
<dbReference type="SMART" id="SM00482">
    <property type="entry name" value="POLAc"/>
    <property type="match status" value="1"/>
</dbReference>
<dbReference type="InterPro" id="IPR036397">
    <property type="entry name" value="RNaseH_sf"/>
</dbReference>